<organism evidence="7 8">
    <name type="scientific">Strigomonas culicis</name>
    <dbReference type="NCBI Taxonomy" id="28005"/>
    <lineage>
        <taxon>Eukaryota</taxon>
        <taxon>Discoba</taxon>
        <taxon>Euglenozoa</taxon>
        <taxon>Kinetoplastea</taxon>
        <taxon>Metakinetoplastina</taxon>
        <taxon>Trypanosomatida</taxon>
        <taxon>Trypanosomatidae</taxon>
        <taxon>Strigomonadinae</taxon>
        <taxon>Strigomonas</taxon>
    </lineage>
</organism>
<dbReference type="InterPro" id="IPR003323">
    <property type="entry name" value="OTU_dom"/>
</dbReference>
<dbReference type="EMBL" id="ATMH01006166">
    <property type="protein sequence ID" value="EPY26615.1"/>
    <property type="molecule type" value="Genomic_DNA"/>
</dbReference>
<name>S9VPE3_9TRYP</name>
<keyword evidence="3" id="KW-0862">Zinc</keyword>
<dbReference type="PANTHER" id="PTHR12419">
    <property type="entry name" value="OTU DOMAIN CONTAINING PROTEIN"/>
    <property type="match status" value="1"/>
</dbReference>
<dbReference type="AlphaFoldDB" id="S9VPE3"/>
<dbReference type="EMBL" id="ATMH01004812">
    <property type="protein sequence ID" value="EPY28926.1"/>
    <property type="molecule type" value="Genomic_DNA"/>
</dbReference>
<dbReference type="Pfam" id="PF02338">
    <property type="entry name" value="OTU"/>
    <property type="match status" value="1"/>
</dbReference>
<dbReference type="GO" id="GO:0016579">
    <property type="term" value="P:protein deubiquitination"/>
    <property type="evidence" value="ECO:0007669"/>
    <property type="project" value="TreeGrafter"/>
</dbReference>
<evidence type="ECO:0000313" key="8">
    <source>
        <dbReference type="Proteomes" id="UP000015354"/>
    </source>
</evidence>
<feature type="domain" description="OTU" evidence="5">
    <location>
        <begin position="322"/>
        <end position="480"/>
    </location>
</feature>
<keyword evidence="1" id="KW-0479">Metal-binding</keyword>
<dbReference type="PANTHER" id="PTHR12419:SF111">
    <property type="entry name" value="OVARIAN TUMOR DOMAIN-CONTAINING DEUBIQUITINATING ENZYME 9"/>
    <property type="match status" value="1"/>
</dbReference>
<keyword evidence="2" id="KW-0863">Zinc-finger</keyword>
<dbReference type="InterPro" id="IPR001876">
    <property type="entry name" value="Znf_RanBP2"/>
</dbReference>
<evidence type="ECO:0000313" key="7">
    <source>
        <dbReference type="EMBL" id="EPY28926.1"/>
    </source>
</evidence>
<accession>S9VPE3</accession>
<evidence type="ECO:0000259" key="5">
    <source>
        <dbReference type="PROSITE" id="PS50802"/>
    </source>
</evidence>
<dbReference type="GO" id="GO:0008270">
    <property type="term" value="F:zinc ion binding"/>
    <property type="evidence" value="ECO:0007669"/>
    <property type="project" value="UniProtKB-KW"/>
</dbReference>
<dbReference type="PROSITE" id="PS01358">
    <property type="entry name" value="ZF_RANBP2_1"/>
    <property type="match status" value="1"/>
</dbReference>
<evidence type="ECO:0000256" key="3">
    <source>
        <dbReference type="ARBA" id="ARBA00022833"/>
    </source>
</evidence>
<comment type="caution">
    <text evidence="7">The sequence shown here is derived from an EMBL/GenBank/DDBJ whole genome shotgun (WGS) entry which is preliminary data.</text>
</comment>
<protein>
    <recommendedName>
        <fullName evidence="5">OTU domain-containing protein</fullName>
    </recommendedName>
</protein>
<evidence type="ECO:0000313" key="6">
    <source>
        <dbReference type="EMBL" id="EPY26615.1"/>
    </source>
</evidence>
<proteinExistence type="predicted"/>
<feature type="region of interest" description="Disordered" evidence="4">
    <location>
        <begin position="10"/>
        <end position="30"/>
    </location>
</feature>
<keyword evidence="8" id="KW-1185">Reference proteome</keyword>
<evidence type="ECO:0000256" key="4">
    <source>
        <dbReference type="SAM" id="MobiDB-lite"/>
    </source>
</evidence>
<feature type="region of interest" description="Disordered" evidence="4">
    <location>
        <begin position="499"/>
        <end position="575"/>
    </location>
</feature>
<reference evidence="7 8" key="1">
    <citation type="journal article" date="2013" name="PLoS ONE">
        <title>Predicting the Proteins of Angomonas deanei, Strigomonas culicis and Their Respective Endosymbionts Reveals New Aspects of the Trypanosomatidae Family.</title>
        <authorList>
            <person name="Motta M.C."/>
            <person name="Martins A.C."/>
            <person name="de Souza S.S."/>
            <person name="Catta-Preta C.M."/>
            <person name="Silva R."/>
            <person name="Klein C.C."/>
            <person name="de Almeida L.G."/>
            <person name="de Lima Cunha O."/>
            <person name="Ciapina L.P."/>
            <person name="Brocchi M."/>
            <person name="Colabardini A.C."/>
            <person name="de Araujo Lima B."/>
            <person name="Machado C.R."/>
            <person name="de Almeida Soares C.M."/>
            <person name="Probst C.M."/>
            <person name="de Menezes C.B."/>
            <person name="Thompson C.E."/>
            <person name="Bartholomeu D.C."/>
            <person name="Gradia D.F."/>
            <person name="Pavoni D.P."/>
            <person name="Grisard E.C."/>
            <person name="Fantinatti-Garboggini F."/>
            <person name="Marchini F.K."/>
            <person name="Rodrigues-Luiz G.F."/>
            <person name="Wagner G."/>
            <person name="Goldman G.H."/>
            <person name="Fietto J.L."/>
            <person name="Elias M.C."/>
            <person name="Goldman M.H."/>
            <person name="Sagot M.F."/>
            <person name="Pereira M."/>
            <person name="Stoco P.H."/>
            <person name="de Mendonca-Neto R.P."/>
            <person name="Teixeira S.M."/>
            <person name="Maciel T.E."/>
            <person name="de Oliveira Mendes T.A."/>
            <person name="Urmenyi T.P."/>
            <person name="de Souza W."/>
            <person name="Schenkman S."/>
            <person name="de Vasconcelos A.T."/>
        </authorList>
    </citation>
    <scope>NUCLEOTIDE SEQUENCE [LARGE SCALE GENOMIC DNA]</scope>
</reference>
<dbReference type="CDD" id="cd22751">
    <property type="entry name" value="OTU_plant_OTU9-like"/>
    <property type="match status" value="1"/>
</dbReference>
<gene>
    <name evidence="7" type="ORF">STCU_04812</name>
    <name evidence="6" type="ORF">STCU_06166</name>
</gene>
<dbReference type="SUPFAM" id="SSF54001">
    <property type="entry name" value="Cysteine proteinases"/>
    <property type="match status" value="1"/>
</dbReference>
<dbReference type="OrthoDB" id="415023at2759"/>
<dbReference type="InterPro" id="IPR038765">
    <property type="entry name" value="Papain-like_cys_pep_sf"/>
</dbReference>
<reference evidence="7" key="2">
    <citation type="submission" date="2013-03" db="EMBL/GenBank/DDBJ databases">
        <authorList>
            <person name="Motta M.C.M."/>
            <person name="Martins A.C.A."/>
            <person name="Preta C.M.C.C."/>
            <person name="Silva R."/>
            <person name="de Souza S.S."/>
            <person name="Klein C.C."/>
            <person name="de Almeida L.G.P."/>
            <person name="Cunha O.L."/>
            <person name="Colabardini A.C."/>
            <person name="Lima B.A."/>
            <person name="Machado C.R."/>
            <person name="Soares C.M.A."/>
            <person name="de Menezes C.B.A."/>
            <person name="Bartolomeu D.C."/>
            <person name="Grisard E.C."/>
            <person name="Fantinatti-Garboggini F."/>
            <person name="Rodrigues-Luiz G.F."/>
            <person name="Wagner G."/>
            <person name="Goldman G.H."/>
            <person name="Fietto J.L.R."/>
            <person name="Ciapina L.P."/>
            <person name="Brocchi M."/>
            <person name="Elias M.C."/>
            <person name="Goldman M.H.S."/>
            <person name="Sagot M.-F."/>
            <person name="Pereira M."/>
            <person name="Stoco P.H."/>
            <person name="Teixeira S.M.R."/>
            <person name="de Mendonca-Neto R.P."/>
            <person name="Maciel T.E.F."/>
            <person name="Mendes T.A.O."/>
            <person name="Urmenyi T.P."/>
            <person name="Teixeira M.M.G."/>
            <person name="de Camargo E.F.P."/>
            <person name="de Sousa W."/>
            <person name="Schenkman S."/>
            <person name="de Vasconcelos A.T.R."/>
        </authorList>
    </citation>
    <scope>NUCLEOTIDE SEQUENCE</scope>
</reference>
<dbReference type="Proteomes" id="UP000015354">
    <property type="component" value="Unassembled WGS sequence"/>
</dbReference>
<dbReference type="Gene3D" id="3.90.70.80">
    <property type="match status" value="1"/>
</dbReference>
<dbReference type="InterPro" id="IPR050704">
    <property type="entry name" value="Peptidase_C85-like"/>
</dbReference>
<sequence>MDKLTALLRSKVARERQTGTPPPAPGSGTSKTCWLCSTESKLRFRLKDTSALCFTCFRTAYMALVLPRINTPARRKSDDEFLKAIDALQHRPASSVASKTSERSDVYEVVDPSQASFVMSASVIKLRNSQNPRETSGAAGQGGMWNCPRCTYINTVFGSCTACGFVNTGQLECPLCRRMCPTVPTKAGDPTSRCSSGKPHIVWRCDGCANMNTVDGDHCRKCTRPRYWACSQCTALHNTRRTDDGLRYCSTCGAYNTPEDVGTGQAKLQEEHDRAERIRQQQSESEVVFGVNDTETLEEQHRQAEIKDNEQRLLSRLSHLHLKLNAQKMDGNCLFSALAHQLFGNPRLHHLVRSLVVAYMKENSKDYSMLFTNAEWQDYTNHMRELGYWGDEVCLNAAARCFGVNIHVITSDVTRWHTIFQHDILGDSQTNLRPMIETEQSATQRSPCRGHVSPPLPADNAVCLFLAYKRPVHFDDITPSPVESIVLSDLLLPELSKMLAESGPYPPPPSHDGGPPHGAQPRRASLSTSSPTGPAPGVPRTRGNSTSLLAFPSPPQSGPPVKSSNSQSSFLNPAL</sequence>
<feature type="compositionally biased region" description="Polar residues" evidence="4">
    <location>
        <begin position="562"/>
        <end position="575"/>
    </location>
</feature>
<dbReference type="GO" id="GO:0004843">
    <property type="term" value="F:cysteine-type deubiquitinase activity"/>
    <property type="evidence" value="ECO:0007669"/>
    <property type="project" value="TreeGrafter"/>
</dbReference>
<dbReference type="PROSITE" id="PS50802">
    <property type="entry name" value="OTU"/>
    <property type="match status" value="1"/>
</dbReference>
<evidence type="ECO:0000256" key="2">
    <source>
        <dbReference type="ARBA" id="ARBA00022771"/>
    </source>
</evidence>
<evidence type="ECO:0000256" key="1">
    <source>
        <dbReference type="ARBA" id="ARBA00022723"/>
    </source>
</evidence>